<protein>
    <submittedName>
        <fullName evidence="1">Uncharacterized protein</fullName>
    </submittedName>
</protein>
<comment type="caution">
    <text evidence="1">The sequence shown here is derived from an EMBL/GenBank/DDBJ whole genome shotgun (WGS) entry which is preliminary data.</text>
</comment>
<sequence length="130" mass="14248">MGACPTQMEDSTLADEIRGGSPTASEYTIFYNVSWYQVNYDVTSHHYRLPVHITLHITVHQSISTLEAIANYGLPYTRRSTSTTYSTSLTEKPSKASTALRLNTPIMVLKKAIGSSSPIGYSKLTQSGNA</sequence>
<dbReference type="EMBL" id="ANFO01001438">
    <property type="protein sequence ID" value="KGQ02638.1"/>
    <property type="molecule type" value="Genomic_DNA"/>
</dbReference>
<evidence type="ECO:0000313" key="2">
    <source>
        <dbReference type="Proteomes" id="UP000030106"/>
    </source>
</evidence>
<dbReference type="HOGENOM" id="CLU_1937768_0_0_1"/>
<gene>
    <name evidence="1" type="ORF">BBAD15_g12148</name>
</gene>
<proteinExistence type="predicted"/>
<organism evidence="1 2">
    <name type="scientific">Beauveria bassiana D1-5</name>
    <dbReference type="NCBI Taxonomy" id="1245745"/>
    <lineage>
        <taxon>Eukaryota</taxon>
        <taxon>Fungi</taxon>
        <taxon>Dikarya</taxon>
        <taxon>Ascomycota</taxon>
        <taxon>Pezizomycotina</taxon>
        <taxon>Sordariomycetes</taxon>
        <taxon>Hypocreomycetidae</taxon>
        <taxon>Hypocreales</taxon>
        <taxon>Cordycipitaceae</taxon>
        <taxon>Beauveria</taxon>
    </lineage>
</organism>
<accession>A0A0A2V598</accession>
<name>A0A0A2V598_BEABA</name>
<evidence type="ECO:0000313" key="1">
    <source>
        <dbReference type="EMBL" id="KGQ02638.1"/>
    </source>
</evidence>
<reference evidence="1 2" key="1">
    <citation type="submission" date="2012-10" db="EMBL/GenBank/DDBJ databases">
        <title>Genome sequencing and analysis of entomopathogenic fungi Beauveria bassiana D1-5.</title>
        <authorList>
            <person name="Li Q."/>
            <person name="Wang L."/>
            <person name="Zhang Z."/>
            <person name="Wang Q."/>
            <person name="Ren J."/>
            <person name="Wang M."/>
            <person name="Xu W."/>
            <person name="Wang J."/>
            <person name="Lu Y."/>
            <person name="Du Q."/>
            <person name="Sun Z."/>
        </authorList>
    </citation>
    <scope>NUCLEOTIDE SEQUENCE [LARGE SCALE GENOMIC DNA]</scope>
    <source>
        <strain evidence="1 2">D1-5</strain>
    </source>
</reference>
<dbReference type="Proteomes" id="UP000030106">
    <property type="component" value="Unassembled WGS sequence"/>
</dbReference>
<dbReference type="AlphaFoldDB" id="A0A0A2V598"/>